<name>A0ABN8FWB0_9BACL</name>
<organism evidence="2 3">
    <name type="scientific">Paenibacillus plantiphilus</name>
    <dbReference type="NCBI Taxonomy" id="2905650"/>
    <lineage>
        <taxon>Bacteria</taxon>
        <taxon>Bacillati</taxon>
        <taxon>Bacillota</taxon>
        <taxon>Bacilli</taxon>
        <taxon>Bacillales</taxon>
        <taxon>Paenibacillaceae</taxon>
        <taxon>Paenibacillus</taxon>
    </lineage>
</organism>
<reference evidence="2" key="1">
    <citation type="submission" date="2022-01" db="EMBL/GenBank/DDBJ databases">
        <authorList>
            <person name="Criscuolo A."/>
        </authorList>
    </citation>
    <scope>NUCLEOTIDE SEQUENCE</scope>
    <source>
        <strain evidence="2">CIP111893</strain>
    </source>
</reference>
<dbReference type="Proteomes" id="UP000838686">
    <property type="component" value="Unassembled WGS sequence"/>
</dbReference>
<sequence>MDTHLVRLARLVSEVSGAVGREMVPEEAKEHFRTSAREALLGGKAILNSLIEQLDNSSHSMKEKTGSKRTTGSAVSVVIED</sequence>
<dbReference type="RefSeq" id="WP_236338777.1">
    <property type="nucleotide sequence ID" value="NZ_CAKMMF010000002.1"/>
</dbReference>
<evidence type="ECO:0000256" key="1">
    <source>
        <dbReference type="SAM" id="MobiDB-lite"/>
    </source>
</evidence>
<accession>A0ABN8FWB0</accession>
<dbReference type="EMBL" id="CAKMMF010000002">
    <property type="protein sequence ID" value="CAH1193678.1"/>
    <property type="molecule type" value="Genomic_DNA"/>
</dbReference>
<feature type="region of interest" description="Disordered" evidence="1">
    <location>
        <begin position="57"/>
        <end position="81"/>
    </location>
</feature>
<evidence type="ECO:0000313" key="3">
    <source>
        <dbReference type="Proteomes" id="UP000838686"/>
    </source>
</evidence>
<proteinExistence type="predicted"/>
<keyword evidence="3" id="KW-1185">Reference proteome</keyword>
<evidence type="ECO:0000313" key="2">
    <source>
        <dbReference type="EMBL" id="CAH1193678.1"/>
    </source>
</evidence>
<comment type="caution">
    <text evidence="2">The sequence shown here is derived from an EMBL/GenBank/DDBJ whole genome shotgun (WGS) entry which is preliminary data.</text>
</comment>
<protein>
    <submittedName>
        <fullName evidence="2">Uncharacterized protein</fullName>
    </submittedName>
</protein>
<gene>
    <name evidence="2" type="ORF">PAECIP111893_00526</name>
</gene>